<dbReference type="Gene3D" id="2.30.30.700">
    <property type="entry name" value="SLA1 homology domain 1"/>
    <property type="match status" value="1"/>
</dbReference>
<dbReference type="GO" id="GO:0042802">
    <property type="term" value="F:identical protein binding"/>
    <property type="evidence" value="ECO:0007669"/>
    <property type="project" value="InterPro"/>
</dbReference>
<feature type="compositionally biased region" description="Low complexity" evidence="1">
    <location>
        <begin position="396"/>
        <end position="412"/>
    </location>
</feature>
<feature type="region of interest" description="Disordered" evidence="1">
    <location>
        <begin position="1"/>
        <end position="28"/>
    </location>
</feature>
<feature type="compositionally biased region" description="Polar residues" evidence="1">
    <location>
        <begin position="357"/>
        <end position="370"/>
    </location>
</feature>
<proteinExistence type="predicted"/>
<feature type="region of interest" description="Disordered" evidence="1">
    <location>
        <begin position="342"/>
        <end position="482"/>
    </location>
</feature>
<dbReference type="Gene3D" id="1.10.150.50">
    <property type="entry name" value="Transcription Factor, Ets-1"/>
    <property type="match status" value="1"/>
</dbReference>
<dbReference type="Proteomes" id="UP000886523">
    <property type="component" value="Unassembled WGS sequence"/>
</dbReference>
<evidence type="ECO:0000259" key="2">
    <source>
        <dbReference type="Pfam" id="PF03983"/>
    </source>
</evidence>
<comment type="caution">
    <text evidence="3">The sequence shown here is derived from an EMBL/GenBank/DDBJ whole genome shotgun (WGS) entry which is preliminary data.</text>
</comment>
<dbReference type="EMBL" id="MU128928">
    <property type="protein sequence ID" value="KAF9517989.1"/>
    <property type="molecule type" value="Genomic_DNA"/>
</dbReference>
<feature type="compositionally biased region" description="Basic and acidic residues" evidence="1">
    <location>
        <begin position="469"/>
        <end position="482"/>
    </location>
</feature>
<keyword evidence="4" id="KW-1185">Reference proteome</keyword>
<evidence type="ECO:0000256" key="1">
    <source>
        <dbReference type="SAM" id="MobiDB-lite"/>
    </source>
</evidence>
<protein>
    <recommendedName>
        <fullName evidence="2">SLA1 homology domain-containing protein</fullName>
    </recommendedName>
</protein>
<dbReference type="InterPro" id="IPR013761">
    <property type="entry name" value="SAM/pointed_sf"/>
</dbReference>
<dbReference type="GO" id="GO:0030674">
    <property type="term" value="F:protein-macromolecule adaptor activity"/>
    <property type="evidence" value="ECO:0007669"/>
    <property type="project" value="InterPro"/>
</dbReference>
<reference evidence="3" key="1">
    <citation type="journal article" date="2020" name="Nat. Commun.">
        <title>Large-scale genome sequencing of mycorrhizal fungi provides insights into the early evolution of symbiotic traits.</title>
        <authorList>
            <person name="Miyauchi S."/>
            <person name="Kiss E."/>
            <person name="Kuo A."/>
            <person name="Drula E."/>
            <person name="Kohler A."/>
            <person name="Sanchez-Garcia M."/>
            <person name="Morin E."/>
            <person name="Andreopoulos B."/>
            <person name="Barry K.W."/>
            <person name="Bonito G."/>
            <person name="Buee M."/>
            <person name="Carver A."/>
            <person name="Chen C."/>
            <person name="Cichocki N."/>
            <person name="Clum A."/>
            <person name="Culley D."/>
            <person name="Crous P.W."/>
            <person name="Fauchery L."/>
            <person name="Girlanda M."/>
            <person name="Hayes R.D."/>
            <person name="Keri Z."/>
            <person name="LaButti K."/>
            <person name="Lipzen A."/>
            <person name="Lombard V."/>
            <person name="Magnuson J."/>
            <person name="Maillard F."/>
            <person name="Murat C."/>
            <person name="Nolan M."/>
            <person name="Ohm R.A."/>
            <person name="Pangilinan J."/>
            <person name="Pereira M.F."/>
            <person name="Perotto S."/>
            <person name="Peter M."/>
            <person name="Pfister S."/>
            <person name="Riley R."/>
            <person name="Sitrit Y."/>
            <person name="Stielow J.B."/>
            <person name="Szollosi G."/>
            <person name="Zifcakova L."/>
            <person name="Stursova M."/>
            <person name="Spatafora J.W."/>
            <person name="Tedersoo L."/>
            <person name="Vaario L.M."/>
            <person name="Yamada A."/>
            <person name="Yan M."/>
            <person name="Wang P."/>
            <person name="Xu J."/>
            <person name="Bruns T."/>
            <person name="Baldrian P."/>
            <person name="Vilgalys R."/>
            <person name="Dunand C."/>
            <person name="Henrissat B."/>
            <person name="Grigoriev I.V."/>
            <person name="Hibbett D."/>
            <person name="Nagy L.G."/>
            <person name="Martin F.M."/>
        </authorList>
    </citation>
    <scope>NUCLEOTIDE SEQUENCE</scope>
    <source>
        <strain evidence="3">UP504</strain>
    </source>
</reference>
<dbReference type="GO" id="GO:0043130">
    <property type="term" value="F:ubiquitin binding"/>
    <property type="evidence" value="ECO:0007669"/>
    <property type="project" value="InterPro"/>
</dbReference>
<organism evidence="3 4">
    <name type="scientific">Hydnum rufescens UP504</name>
    <dbReference type="NCBI Taxonomy" id="1448309"/>
    <lineage>
        <taxon>Eukaryota</taxon>
        <taxon>Fungi</taxon>
        <taxon>Dikarya</taxon>
        <taxon>Basidiomycota</taxon>
        <taxon>Agaricomycotina</taxon>
        <taxon>Agaricomycetes</taxon>
        <taxon>Cantharellales</taxon>
        <taxon>Hydnaceae</taxon>
        <taxon>Hydnum</taxon>
    </lineage>
</organism>
<accession>A0A9P6E0E7</accession>
<dbReference type="AlphaFoldDB" id="A0A9P6E0E7"/>
<dbReference type="Pfam" id="PF03983">
    <property type="entry name" value="SHD1"/>
    <property type="match status" value="1"/>
</dbReference>
<dbReference type="InterPro" id="IPR007131">
    <property type="entry name" value="SHD1"/>
</dbReference>
<sequence length="596" mass="65708">MSFKDSPPARTSQNTSHTVSMPAPTTPRAWHDRNGEFLAEAYYCGTVGVMIRLQETEGTFRDIPVSVLSREDIAYLNGLHVDQGIASAPPFYYPPTPSDSSDDLSADGLFPSTFPTPQVQYTLTMPQPDRFLRDQAPRRNQRYRPNIILTNAPDRAPQADIYSEMPHAEPPPYQPNNTWLSPYSRTDSDTGYFRPSGDSVTSTTQDQLSGDSVDWFKIFLDAGCEIQDCMRYEGVFRQLQVDSKAALLLKHNDLRAMGLDKDDIMRIMDAIGMNPKENAFSTGKGVDGYNTFAPLPEHTFPARANVLQAGSFGQSVAPPLNSTTVQEIRGIPGDGMSTVGEGGMAGSHRDSEIPNPFSGTRHTPKSTAVGSSIPHLLQTALPPLMPYGKPSLEGVSPSPFSRTASSTASRISMDNGISESAEPTKGRSSTSTQRGPFPRPDVARLTSLPSEFDPPELLRSQSIESFPDESQRSDYEHRHRATDTCRYSTHNVVPFRVPRKKQLPSHFPGFFGSRVPTPHPPDNQDLILAIADAQASADARLVAFIRRREIPGIKHEFVMIQARYPSSKTIWIRLERGVKGSISIFRLSRGVADDVV</sequence>
<gene>
    <name evidence="3" type="ORF">BS47DRAFT_1427623</name>
</gene>
<evidence type="ECO:0000313" key="3">
    <source>
        <dbReference type="EMBL" id="KAF9517989.1"/>
    </source>
</evidence>
<evidence type="ECO:0000313" key="4">
    <source>
        <dbReference type="Proteomes" id="UP000886523"/>
    </source>
</evidence>
<dbReference type="GO" id="GO:0008092">
    <property type="term" value="F:cytoskeletal protein binding"/>
    <property type="evidence" value="ECO:0007669"/>
    <property type="project" value="InterPro"/>
</dbReference>
<name>A0A9P6E0E7_9AGAM</name>
<feature type="compositionally biased region" description="Polar residues" evidence="1">
    <location>
        <begin position="9"/>
        <end position="19"/>
    </location>
</feature>
<feature type="domain" description="SLA1 homology" evidence="2">
    <location>
        <begin position="20"/>
        <end position="77"/>
    </location>
</feature>